<keyword evidence="2" id="KW-1185">Reference proteome</keyword>
<dbReference type="RefSeq" id="WP_070993331.1">
    <property type="nucleotide sequence ID" value="NZ_CBCSHD010000004.1"/>
</dbReference>
<evidence type="ECO:0000313" key="1">
    <source>
        <dbReference type="EMBL" id="OHU94039.1"/>
    </source>
</evidence>
<dbReference type="EMBL" id="MNAN01000035">
    <property type="protein sequence ID" value="OHU94039.1"/>
    <property type="molecule type" value="Genomic_DNA"/>
</dbReference>
<dbReference type="AlphaFoldDB" id="A0A1S1N5W8"/>
<evidence type="ECO:0000313" key="2">
    <source>
        <dbReference type="Proteomes" id="UP000180253"/>
    </source>
</evidence>
<comment type="caution">
    <text evidence="1">The sequence shown here is derived from an EMBL/GenBank/DDBJ whole genome shotgun (WGS) entry which is preliminary data.</text>
</comment>
<name>A0A1S1N5W8_9GAMM</name>
<reference evidence="1 2" key="1">
    <citation type="submission" date="2016-10" db="EMBL/GenBank/DDBJ databases">
        <title>Pseudoalteromonas amylolytica sp. nov., isolated from the surface seawater.</title>
        <authorList>
            <person name="Wu Y.-H."/>
            <person name="Cheng H."/>
            <person name="Jin X.-B."/>
            <person name="Wang C.-S."/>
            <person name="Xu X.-W."/>
        </authorList>
    </citation>
    <scope>NUCLEOTIDE SEQUENCE [LARGE SCALE GENOMIC DNA]</scope>
    <source>
        <strain evidence="1 2">JCM 12483</strain>
    </source>
</reference>
<dbReference type="OrthoDB" id="6289526at2"/>
<protein>
    <submittedName>
        <fullName evidence="1">Uncharacterized protein</fullName>
    </submittedName>
</protein>
<dbReference type="Proteomes" id="UP000180253">
    <property type="component" value="Unassembled WGS sequence"/>
</dbReference>
<organism evidence="1 2">
    <name type="scientific">Pseudoalteromonas byunsanensis</name>
    <dbReference type="NCBI Taxonomy" id="327939"/>
    <lineage>
        <taxon>Bacteria</taxon>
        <taxon>Pseudomonadati</taxon>
        <taxon>Pseudomonadota</taxon>
        <taxon>Gammaproteobacteria</taxon>
        <taxon>Alteromonadales</taxon>
        <taxon>Pseudoalteromonadaceae</taxon>
        <taxon>Pseudoalteromonas</taxon>
    </lineage>
</organism>
<proteinExistence type="predicted"/>
<gene>
    <name evidence="1" type="ORF">BIW53_17620</name>
</gene>
<sequence length="608" mass="68173">MQNRTLLVGVLAVLLNGCGGSSSTETPPKTDANTQLGAESNKETGYTLNVESNFLAKGVAISWMGTTLTLASSEAVTLTKKATKFEEPALNNTPNNMTCNGKLSTTNDTAYRYAINCELNEGYIAFTQTTELMYPITVKYGQETFTLSSNIHTVKQAQASNYEIVSFGGPQDCEASEAQGVVGFNCARYTLAYSHRKLYKVYNKDHKALIFDAENYHGGMFRISPYYLWFNDAIWLINAEEPAGNVYSLSVTNHSNIQKHDVHANSLLVNGDALYALSYSQNQIHKLANGAWKSVNFYKGERETDIEQIIVSDIVHNNENAYIVTADKHDPQQLSYVTFEDGNIHAKPLGSAIVSPASTPLFKFDNNNYAIGFNIDNQLVVNNLDGLLEERNEAITTIADVTNATLWQHNENQYLFVNNSDGVQQFTTEGSSNAFDTTELNNLSPDWIGGDLKLLIAGKRHEQTLKVNEEENRVVEFATLEYLRQGDKVQNEAQLKKRLNTQSPIYINYNNSLLELKYEQRQPAKQITPLHAYQGFLLVYVGENESIQSSGQLWLLSTDEAHLVTDNFAWEIFADGDIFIEQIDPLLAIIYNNYARQRIYTVELDKYL</sequence>
<accession>A0A1S1N5W8</accession>